<protein>
    <recommendedName>
        <fullName evidence="2">PiggyBac transposable element-derived protein domain-containing protein</fullName>
    </recommendedName>
</protein>
<dbReference type="Proteomes" id="UP001295444">
    <property type="component" value="Chromosome 11"/>
</dbReference>
<dbReference type="PANTHER" id="PTHR46599">
    <property type="entry name" value="PIGGYBAC TRANSPOSABLE ELEMENT-DERIVED PROTEIN 4"/>
    <property type="match status" value="1"/>
</dbReference>
<feature type="compositionally biased region" description="Acidic residues" evidence="1">
    <location>
        <begin position="37"/>
        <end position="52"/>
    </location>
</feature>
<evidence type="ECO:0000313" key="4">
    <source>
        <dbReference type="Proteomes" id="UP001295444"/>
    </source>
</evidence>
<dbReference type="EMBL" id="OW240922">
    <property type="protein sequence ID" value="CAH2321338.1"/>
    <property type="molecule type" value="Genomic_DNA"/>
</dbReference>
<evidence type="ECO:0000256" key="1">
    <source>
        <dbReference type="SAM" id="MobiDB-lite"/>
    </source>
</evidence>
<organism evidence="3 4">
    <name type="scientific">Pelobates cultripes</name>
    <name type="common">Western spadefoot toad</name>
    <dbReference type="NCBI Taxonomy" id="61616"/>
    <lineage>
        <taxon>Eukaryota</taxon>
        <taxon>Metazoa</taxon>
        <taxon>Chordata</taxon>
        <taxon>Craniata</taxon>
        <taxon>Vertebrata</taxon>
        <taxon>Euteleostomi</taxon>
        <taxon>Amphibia</taxon>
        <taxon>Batrachia</taxon>
        <taxon>Anura</taxon>
        <taxon>Pelobatoidea</taxon>
        <taxon>Pelobatidae</taxon>
        <taxon>Pelobates</taxon>
    </lineage>
</organism>
<gene>
    <name evidence="3" type="ORF">PECUL_23A029771</name>
</gene>
<dbReference type="InterPro" id="IPR029526">
    <property type="entry name" value="PGBD"/>
</dbReference>
<evidence type="ECO:0000313" key="3">
    <source>
        <dbReference type="EMBL" id="CAH2321338.1"/>
    </source>
</evidence>
<evidence type="ECO:0000259" key="2">
    <source>
        <dbReference type="Pfam" id="PF13843"/>
    </source>
</evidence>
<feature type="domain" description="PiggyBac transposable element-derived protein" evidence="2">
    <location>
        <begin position="99"/>
        <end position="355"/>
    </location>
</feature>
<proteinExistence type="predicted"/>
<accession>A0AAD1T895</accession>
<reference evidence="3" key="1">
    <citation type="submission" date="2022-03" db="EMBL/GenBank/DDBJ databases">
        <authorList>
            <person name="Alioto T."/>
            <person name="Alioto T."/>
            <person name="Gomez Garrido J."/>
        </authorList>
    </citation>
    <scope>NUCLEOTIDE SEQUENCE</scope>
</reference>
<feature type="compositionally biased region" description="Acidic residues" evidence="1">
    <location>
        <begin position="8"/>
        <end position="29"/>
    </location>
</feature>
<dbReference type="PANTHER" id="PTHR46599:SF3">
    <property type="entry name" value="PIGGYBAC TRANSPOSABLE ELEMENT-DERIVED PROTEIN 4"/>
    <property type="match status" value="1"/>
</dbReference>
<sequence length="367" mass="42867">MMKMLEDHSDDENIFEDLDESDDSVTEDNMEARIESSESEQNYEEFSNDDSTDNASYFLGKDKSSKWYRDIPNKKNRAAPHNLLKQLQGVIGPAKLSKSPVDCWKYLFTGDILDIIVKYTNQYINIIKNKYGRERDAKLTDDIEIKAFRCILYLAGAYRANRQSLEELWGTNGDGVEKFGMVMNLKRFKFLMRWLRFDDRNTRDERKLIDKLAPIREIFYEFVKNFQKCYSLSEFVTLDLTGFRGRCAFKQYIPSKPAKYGTKIYSLVDSKMFYTYNLEIYAGNQPDGPFDISNKPTDVVKRMIAPLRGSDRNLTADNWFTALDFVEELKEMKLSYVGTVKKNNRELPPEFVTTKSREVYSSNFGLH</sequence>
<feature type="region of interest" description="Disordered" evidence="1">
    <location>
        <begin position="1"/>
        <end position="56"/>
    </location>
</feature>
<dbReference type="Pfam" id="PF13843">
    <property type="entry name" value="DDE_Tnp_1_7"/>
    <property type="match status" value="1"/>
</dbReference>
<keyword evidence="4" id="KW-1185">Reference proteome</keyword>
<dbReference type="AlphaFoldDB" id="A0AAD1T895"/>
<name>A0AAD1T895_PELCU</name>